<name>A0A2H3KX32_9CHLR</name>
<dbReference type="AlphaFoldDB" id="A0A2H3KX32"/>
<dbReference type="EMBL" id="LYXE01000171">
    <property type="protein sequence ID" value="PDV96931.1"/>
    <property type="molecule type" value="Genomic_DNA"/>
</dbReference>
<dbReference type="RefSeq" id="WP_097654982.1">
    <property type="nucleotide sequence ID" value="NZ_LYXE01000171.1"/>
</dbReference>
<dbReference type="InterPro" id="IPR027417">
    <property type="entry name" value="P-loop_NTPase"/>
</dbReference>
<dbReference type="OrthoDB" id="9781481at2"/>
<comment type="caution">
    <text evidence="1">The sequence shown here is derived from an EMBL/GenBank/DDBJ whole genome shotgun (WGS) entry which is preliminary data.</text>
</comment>
<evidence type="ECO:0000313" key="2">
    <source>
        <dbReference type="Proteomes" id="UP000220922"/>
    </source>
</evidence>
<evidence type="ECO:0000313" key="1">
    <source>
        <dbReference type="EMBL" id="PDV96931.1"/>
    </source>
</evidence>
<gene>
    <name evidence="1" type="ORF">A9Q02_19810</name>
</gene>
<proteinExistence type="predicted"/>
<reference evidence="1 2" key="1">
    <citation type="submission" date="2016-05" db="EMBL/GenBank/DDBJ databases">
        <authorList>
            <person name="Lavstsen T."/>
            <person name="Jespersen J.S."/>
        </authorList>
    </citation>
    <scope>NUCLEOTIDE SEQUENCE [LARGE SCALE GENOMIC DNA]</scope>
    <source>
        <strain evidence="1 2">B7-9</strain>
    </source>
</reference>
<dbReference type="Proteomes" id="UP000220922">
    <property type="component" value="Unassembled WGS sequence"/>
</dbReference>
<sequence length="576" mass="64318">MSSLFPREALVSLRTDGVADRWVAVQTLLHPVLAALAEQIAAVAAQRHPRFWPLYEVSFKSQRYLHRGRGRRDAISDYWVAFDRPPRGAGVLLAVSGVEEAILVGLQLWRVRKPDLARVWETGRAVWLPLVERVAHEGQARFAPGPTDLGLAVPDGEPAPLWLERYLVSRRANYLWAGFVYPWGMMPDDLAQRLTDDVLALVLLNEAVMEQAETHAPTGVLRVREIRQPYLPQGLPPIEVIAERVRQDGFALDDVTLRAYHIALQTRPLVILPGISGTGKTRLTRRYADAVYGLGDGQPNPYYLLVAVQPDWHNARDLLGYYNALTGQYHATPFLRFLLQAAADPQQFYYVCLDEFNLARPEYYLAPILSAMETVEGLFDLGAPVDEVALVGGGVVRNPVRLPTNLRLIGTVNVDESTFALSDKVLDRANVIELTEVDLDRFRATYPASLDDQLWALLVAVQRILADAGQPVGYRTLAAMLQFVTQASGTLSVPQAFDLQLKQKILPRLRGEDSPRLRRALTELLSFCLGLEAVQWGRANRITPAQLAAALYPASASKLQRMLERLDQDGFTDFYS</sequence>
<accession>A0A2H3KX32</accession>
<organism evidence="1 2">
    <name type="scientific">Candidatus Chloroploca asiatica</name>
    <dbReference type="NCBI Taxonomy" id="1506545"/>
    <lineage>
        <taxon>Bacteria</taxon>
        <taxon>Bacillati</taxon>
        <taxon>Chloroflexota</taxon>
        <taxon>Chloroflexia</taxon>
        <taxon>Chloroflexales</taxon>
        <taxon>Chloroflexineae</taxon>
        <taxon>Oscillochloridaceae</taxon>
        <taxon>Candidatus Chloroploca</taxon>
    </lineage>
</organism>
<dbReference type="SUPFAM" id="SSF52540">
    <property type="entry name" value="P-loop containing nucleoside triphosphate hydrolases"/>
    <property type="match status" value="1"/>
</dbReference>
<protein>
    <submittedName>
        <fullName evidence="1">GTPase</fullName>
    </submittedName>
</protein>
<dbReference type="Gene3D" id="3.40.50.300">
    <property type="entry name" value="P-loop containing nucleotide triphosphate hydrolases"/>
    <property type="match status" value="1"/>
</dbReference>
<keyword evidence="2" id="KW-1185">Reference proteome</keyword>